<evidence type="ECO:0000256" key="3">
    <source>
        <dbReference type="ARBA" id="ARBA00022917"/>
    </source>
</evidence>
<feature type="domain" description="Translation elongation factor EF1B beta/delta subunit guanine nucleotide exchange" evidence="6">
    <location>
        <begin position="127"/>
        <end position="213"/>
    </location>
</feature>
<comment type="similarity">
    <text evidence="1 4">Belongs to the EF-1-beta/EF-1-delta family.</text>
</comment>
<dbReference type="SMART" id="SM00888">
    <property type="entry name" value="EF1_GNE"/>
    <property type="match status" value="1"/>
</dbReference>
<dbReference type="SUPFAM" id="SSF54984">
    <property type="entry name" value="eEF-1beta-like"/>
    <property type="match status" value="1"/>
</dbReference>
<feature type="domain" description="Elongation factor 1 beta central acidic region eukaryote" evidence="7">
    <location>
        <begin position="92"/>
        <end position="118"/>
    </location>
</feature>
<gene>
    <name evidence="8" type="primary">eef1B</name>
</gene>
<dbReference type="InterPro" id="IPR036219">
    <property type="entry name" value="eEF-1beta-like_sf"/>
</dbReference>
<keyword evidence="3 4" id="KW-0648">Protein biosynthesis</keyword>
<dbReference type="AlphaFoldDB" id="U6NLE8"/>
<dbReference type="PROSITE" id="PS00824">
    <property type="entry name" value="EF1BD_1"/>
    <property type="match status" value="1"/>
</dbReference>
<sequence>MSVDLVKLNDHLAARSYVEGYGPSQADVHVYKAISSPPDANSAPHADRWYRHIGSYASEHASLPGSSSAGEAFLGSAEASAVKTEDDDDIDLFGSDEDEDEEAERVKAQRVAEYNQRKANKPKTIAKSVITFEVKPWDDETDMVVLEKKVREIEMDGLVWGASKLVPIGYGIRKLQITLVAEDDKVSMDELQDKVAELDDYVQSSDIAAMQKL</sequence>
<evidence type="ECO:0000256" key="5">
    <source>
        <dbReference type="SAM" id="MobiDB-lite"/>
    </source>
</evidence>
<dbReference type="GO" id="GO:0003746">
    <property type="term" value="F:translation elongation factor activity"/>
    <property type="evidence" value="ECO:0007669"/>
    <property type="project" value="UniProtKB-KW"/>
</dbReference>
<evidence type="ECO:0000259" key="6">
    <source>
        <dbReference type="SMART" id="SM00888"/>
    </source>
</evidence>
<proteinExistence type="evidence at transcript level"/>
<dbReference type="GO" id="GO:0005085">
    <property type="term" value="F:guanyl-nucleotide exchange factor activity"/>
    <property type="evidence" value="ECO:0007669"/>
    <property type="project" value="TreeGrafter"/>
</dbReference>
<evidence type="ECO:0000313" key="8">
    <source>
        <dbReference type="EMBL" id="CDJ79840.1"/>
    </source>
</evidence>
<dbReference type="InterPro" id="IPR036282">
    <property type="entry name" value="Glutathione-S-Trfase_C_sf"/>
</dbReference>
<dbReference type="FunFam" id="3.30.70.60:FF:000001">
    <property type="entry name" value="Elongation factor 1-beta 1 like"/>
    <property type="match status" value="1"/>
</dbReference>
<dbReference type="GO" id="GO:0005829">
    <property type="term" value="C:cytosol"/>
    <property type="evidence" value="ECO:0007669"/>
    <property type="project" value="TreeGrafter"/>
</dbReference>
<dbReference type="Pfam" id="PF10587">
    <property type="entry name" value="EF-1_beta_acid"/>
    <property type="match status" value="1"/>
</dbReference>
<dbReference type="PANTHER" id="PTHR11595:SF21">
    <property type="entry name" value="ELONGATION FACTOR 1-BETA"/>
    <property type="match status" value="1"/>
</dbReference>
<dbReference type="InterPro" id="IPR001326">
    <property type="entry name" value="Transl_elong_EF1B_B/D_CS"/>
</dbReference>
<dbReference type="Gene3D" id="3.30.70.60">
    <property type="match status" value="1"/>
</dbReference>
<feature type="region of interest" description="Disordered" evidence="5">
    <location>
        <begin position="77"/>
        <end position="103"/>
    </location>
</feature>
<organism evidence="8">
    <name type="scientific">Leucoagaricus gongylophorus</name>
    <name type="common">Leaf-cutting ant fungus</name>
    <name type="synonym">Rozites gongylophorus</name>
    <dbReference type="NCBI Taxonomy" id="79220"/>
    <lineage>
        <taxon>Eukaryota</taxon>
        <taxon>Fungi</taxon>
        <taxon>Dikarya</taxon>
        <taxon>Basidiomycota</taxon>
        <taxon>Agaricomycotina</taxon>
        <taxon>Agaricomycetes</taxon>
        <taxon>Agaricomycetidae</taxon>
        <taxon>Agaricales</taxon>
        <taxon>Agaricineae</taxon>
        <taxon>Agaricaceae</taxon>
        <taxon>Leucoagaricus</taxon>
    </lineage>
</organism>
<evidence type="ECO:0000256" key="2">
    <source>
        <dbReference type="ARBA" id="ARBA00022768"/>
    </source>
</evidence>
<name>U6NLE8_LEUGO</name>
<dbReference type="SMART" id="SM01182">
    <property type="entry name" value="EF-1_beta_acid"/>
    <property type="match status" value="1"/>
</dbReference>
<dbReference type="InterPro" id="IPR018940">
    <property type="entry name" value="EF-1_beta_acid_region_euk"/>
</dbReference>
<evidence type="ECO:0000259" key="7">
    <source>
        <dbReference type="SMART" id="SM01182"/>
    </source>
</evidence>
<accession>U6NLE8</accession>
<dbReference type="PANTHER" id="PTHR11595">
    <property type="entry name" value="EF-HAND AND COILED-COIL DOMAIN-CONTAINING FAMILY MEMBER"/>
    <property type="match status" value="1"/>
</dbReference>
<dbReference type="PROSITE" id="PS00825">
    <property type="entry name" value="EF1BD_2"/>
    <property type="match status" value="1"/>
</dbReference>
<dbReference type="SUPFAM" id="SSF47616">
    <property type="entry name" value="GST C-terminal domain-like"/>
    <property type="match status" value="1"/>
</dbReference>
<dbReference type="InterPro" id="IPR014717">
    <property type="entry name" value="Transl_elong_EF1B/ribsomal_bS6"/>
</dbReference>
<reference evidence="8" key="1">
    <citation type="submission" date="2013-10" db="EMBL/GenBank/DDBJ databases">
        <title>The fungal symbiont of Acromyrmex leaf-cutting ants expresses the full spectrum of genes to degrade cellulose and other plant cell wall polysaccharides.</title>
        <authorList>
            <person name="Grell M.N."/>
            <person name="Linde T."/>
            <person name="Nygaard S."/>
            <person name="Nielsen K.L."/>
            <person name="Boomsma J.J."/>
            <person name="Lange L."/>
        </authorList>
    </citation>
    <scope>NUCLEOTIDE SEQUENCE</scope>
    <source>
        <strain evidence="8">Ae349</strain>
    </source>
</reference>
<dbReference type="CDD" id="cd00292">
    <property type="entry name" value="EF1B"/>
    <property type="match status" value="1"/>
</dbReference>
<feature type="compositionally biased region" description="Acidic residues" evidence="5">
    <location>
        <begin position="85"/>
        <end position="103"/>
    </location>
</feature>
<keyword evidence="2 4" id="KW-0251">Elongation factor</keyword>
<dbReference type="GO" id="GO:0005853">
    <property type="term" value="C:eukaryotic translation elongation factor 1 complex"/>
    <property type="evidence" value="ECO:0007669"/>
    <property type="project" value="InterPro"/>
</dbReference>
<dbReference type="Gene3D" id="1.20.1050.130">
    <property type="match status" value="1"/>
</dbReference>
<evidence type="ECO:0000256" key="4">
    <source>
        <dbReference type="RuleBase" id="RU003791"/>
    </source>
</evidence>
<dbReference type="InterPro" id="IPR049720">
    <property type="entry name" value="EF1B_bsu/dsu"/>
</dbReference>
<dbReference type="InterPro" id="IPR014038">
    <property type="entry name" value="EF1B_bsu/dsu_GNE"/>
</dbReference>
<evidence type="ECO:0000256" key="1">
    <source>
        <dbReference type="ARBA" id="ARBA00007411"/>
    </source>
</evidence>
<dbReference type="Pfam" id="PF00736">
    <property type="entry name" value="EF1_GNE"/>
    <property type="match status" value="1"/>
</dbReference>
<dbReference type="EMBL" id="HG764411">
    <property type="protein sequence ID" value="CDJ79840.1"/>
    <property type="molecule type" value="mRNA"/>
</dbReference>
<protein>
    <submittedName>
        <fullName evidence="8">Elongation factor 1-beta</fullName>
    </submittedName>
</protein>